<dbReference type="GO" id="GO:0005634">
    <property type="term" value="C:nucleus"/>
    <property type="evidence" value="ECO:0007669"/>
    <property type="project" value="UniProtKB-SubCell"/>
</dbReference>
<dbReference type="GO" id="GO:0006281">
    <property type="term" value="P:DNA repair"/>
    <property type="evidence" value="ECO:0007669"/>
    <property type="project" value="TreeGrafter"/>
</dbReference>
<name>A0AAW2ZCP3_9EUKA</name>
<accession>A0AAW2ZCP3</accession>
<feature type="compositionally biased region" description="Acidic residues" evidence="6">
    <location>
        <begin position="1328"/>
        <end position="1349"/>
    </location>
</feature>
<dbReference type="SUPFAM" id="SSF48371">
    <property type="entry name" value="ARM repeat"/>
    <property type="match status" value="1"/>
</dbReference>
<comment type="subcellular location">
    <subcellularLocation>
        <location evidence="1">Nucleus</location>
    </subcellularLocation>
</comment>
<keyword evidence="5" id="KW-0131">Cell cycle</keyword>
<dbReference type="Proteomes" id="UP001431209">
    <property type="component" value="Unassembled WGS sequence"/>
</dbReference>
<keyword evidence="8" id="KW-1185">Reference proteome</keyword>
<dbReference type="PANTHER" id="PTHR12663">
    <property type="entry name" value="ANDROGEN INDUCED INHIBITOR OF PROLIFERATION AS3 / PDS5-RELATED"/>
    <property type="match status" value="1"/>
</dbReference>
<evidence type="ECO:0000313" key="8">
    <source>
        <dbReference type="Proteomes" id="UP001431209"/>
    </source>
</evidence>
<dbReference type="InterPro" id="IPR016024">
    <property type="entry name" value="ARM-type_fold"/>
</dbReference>
<feature type="region of interest" description="Disordered" evidence="6">
    <location>
        <begin position="1257"/>
        <end position="1377"/>
    </location>
</feature>
<evidence type="ECO:0000256" key="5">
    <source>
        <dbReference type="ARBA" id="ARBA00023306"/>
    </source>
</evidence>
<dbReference type="GO" id="GO:0007064">
    <property type="term" value="P:mitotic sister chromatid cohesion"/>
    <property type="evidence" value="ECO:0007669"/>
    <property type="project" value="InterPro"/>
</dbReference>
<feature type="compositionally biased region" description="Basic and acidic residues" evidence="6">
    <location>
        <begin position="42"/>
        <end position="59"/>
    </location>
</feature>
<keyword evidence="3" id="KW-0498">Mitosis</keyword>
<evidence type="ECO:0000256" key="1">
    <source>
        <dbReference type="ARBA" id="ARBA00004123"/>
    </source>
</evidence>
<keyword evidence="2" id="KW-0132">Cell division</keyword>
<feature type="region of interest" description="Disordered" evidence="6">
    <location>
        <begin position="1"/>
        <end position="61"/>
    </location>
</feature>
<dbReference type="PANTHER" id="PTHR12663:SF0">
    <property type="entry name" value="PRECOCIOUS DISSOCIATION OF SISTERS 5, ISOFORM A"/>
    <property type="match status" value="1"/>
</dbReference>
<evidence type="ECO:0000256" key="6">
    <source>
        <dbReference type="SAM" id="MobiDB-lite"/>
    </source>
</evidence>
<feature type="compositionally biased region" description="Basic residues" evidence="6">
    <location>
        <begin position="12"/>
        <end position="22"/>
    </location>
</feature>
<evidence type="ECO:0000256" key="3">
    <source>
        <dbReference type="ARBA" id="ARBA00022776"/>
    </source>
</evidence>
<dbReference type="Gene3D" id="1.25.10.10">
    <property type="entry name" value="Leucine-rich Repeat Variant"/>
    <property type="match status" value="1"/>
</dbReference>
<reference evidence="7 8" key="1">
    <citation type="submission" date="2024-03" db="EMBL/GenBank/DDBJ databases">
        <title>The Acrasis kona genome and developmental transcriptomes reveal deep origins of eukaryotic multicellular pathways.</title>
        <authorList>
            <person name="Sheikh S."/>
            <person name="Fu C.-J."/>
            <person name="Brown M.W."/>
            <person name="Baldauf S.L."/>
        </authorList>
    </citation>
    <scope>NUCLEOTIDE SEQUENCE [LARGE SCALE GENOMIC DNA]</scope>
    <source>
        <strain evidence="7 8">ATCC MYA-3509</strain>
    </source>
</reference>
<feature type="compositionally biased region" description="Acidic residues" evidence="6">
    <location>
        <begin position="29"/>
        <end position="41"/>
    </location>
</feature>
<gene>
    <name evidence="7" type="ORF">AKO1_001384</name>
</gene>
<comment type="caution">
    <text evidence="7">The sequence shown here is derived from an EMBL/GenBank/DDBJ whole genome shotgun (WGS) entry which is preliminary data.</text>
</comment>
<sequence>MAPRKAAATKKQTPRKRKSVSKKSKDVESSSEQEESENESEENTKKDSDKKSSSNKPEEVSQQLFSASLMNQTQHEQVDHRDLTDEELSILDEDYISPKQAINTLISRLEEVYKLLKKIKQDEKMFDTYDNLFDAVVNKKFTDHKDGRVRTFIASIIVEMYRCMLHDPDQPDARYTDADMIRIFNLITDELSQLTVKDKKEQHVSRYHLLERVAEVKLFILVSDEKFDLLERIFKTFYEVVSEDGTLHYTIPMTEIMVSMLEVTDAIPFGVTEALLTPLVRKRKTKVESADYHLSRSVLDRSVEYIVQSLDDYIIKELREIKNKKKKNYNEKRALIYNTISEVNLIDSKLLLYVVPELALQLKDEDDGVRLGVIQLMGEMFSARESNLVNEYQTVADEFFSRFSDKEPKIRVQMIRTAGDIIKAHPSCYKMIEEKLLERCDDYDEKVRLVVVDVITNISPTLISEKLVNKIRERCRDKKQNVRELCLHQCCKLWPAVQQDPKWNWIVNDLIKYMADRSDPSSEKDHRLFVEQMLDRVLLPQEPKLRLKALLDIFAQFDTLSKTAFKQLIFFKVGYQLTVGKLFESLFESNQEEEEEDTEMTNQEEEQDEENTQQLEKKQKKKDKKAQLDLIVNQLIKLQPTQQEAATRKFWTDIIGDKDEQGRIVRTIKKSLNWNSTVKEIQEIKSQIISEKKQDKKILLNNISYGVLHTIIDLDICTELINQCESLVVDKNASDWKSLVKIRFNLLDMIAPYYKHLIKPSKLQISNMIKSIHDDELSCMIIDIARNAFVDLEEEESKSKQETVSYDLEQVLMDMVKKGSPSQSKSCVNLIDKIYADVSKLSICEKLLTHVGDDDGEDDRHLIELLKDSESQLTAMSALCELATTIPKCFEEFNIDLDSIQDYLFDDLLSPTDNDVSNHKKSTAIQLLVRIVLLRSKSGLSDTSQQQNDKVIRFLQDQIKSQHFIHDDDDDDEDDQQLVIMACFDGILQLTESQGYQLKLSMQDFIHLSHLIYRHPSLRVRRSSSRSLFEALKQMKLTIRFASILLLGVCDSNQDHAQLVKKYSCAIIQHFRALISKTTSLDLDSKMSYETYPEYMLPYVIFLIAHDSNYQNESPSFLNYQKILFTYFDAITKNTDNMSFMYQLINKMKQRTDALDADSTRHLVICDMAAAVLHRCTEGKSYDTKPYPGRMFIPGFFKVRDVANQVPATPHKTHMTPKVVNNNSDGAAVDLSAIDAIKTLYLPKEFKLNDRMARSLGVPAATPRRKKNAAVVTKEKKRRKKSSAGDATPSKKRTKKKKSDDDDDDDDIVSPRSRLPRSAKKNETYSDREDDEEEEEEEEESEEEEEEEDTVAKNLDFGDKESPAATSTSPARKKRRI</sequence>
<evidence type="ECO:0000313" key="7">
    <source>
        <dbReference type="EMBL" id="KAL0486397.1"/>
    </source>
</evidence>
<feature type="compositionally biased region" description="Acidic residues" evidence="6">
    <location>
        <begin position="590"/>
        <end position="611"/>
    </location>
</feature>
<evidence type="ECO:0000256" key="4">
    <source>
        <dbReference type="ARBA" id="ARBA00023242"/>
    </source>
</evidence>
<dbReference type="GO" id="GO:0051301">
    <property type="term" value="P:cell division"/>
    <property type="evidence" value="ECO:0007669"/>
    <property type="project" value="UniProtKB-KW"/>
</dbReference>
<proteinExistence type="predicted"/>
<dbReference type="EMBL" id="JAOPGA020001230">
    <property type="protein sequence ID" value="KAL0486397.1"/>
    <property type="molecule type" value="Genomic_DNA"/>
</dbReference>
<organism evidence="7 8">
    <name type="scientific">Acrasis kona</name>
    <dbReference type="NCBI Taxonomy" id="1008807"/>
    <lineage>
        <taxon>Eukaryota</taxon>
        <taxon>Discoba</taxon>
        <taxon>Heterolobosea</taxon>
        <taxon>Tetramitia</taxon>
        <taxon>Eutetramitia</taxon>
        <taxon>Acrasidae</taxon>
        <taxon>Acrasis</taxon>
    </lineage>
</organism>
<dbReference type="Pfam" id="PF20168">
    <property type="entry name" value="PDS5"/>
    <property type="match status" value="1"/>
</dbReference>
<dbReference type="InterPro" id="IPR039776">
    <property type="entry name" value="Pds5"/>
</dbReference>
<dbReference type="InterPro" id="IPR011989">
    <property type="entry name" value="ARM-like"/>
</dbReference>
<evidence type="ECO:0000256" key="2">
    <source>
        <dbReference type="ARBA" id="ARBA00022618"/>
    </source>
</evidence>
<protein>
    <submittedName>
        <fullName evidence="7">Sister chromatid cohesion protein</fullName>
    </submittedName>
</protein>
<dbReference type="GO" id="GO:0000785">
    <property type="term" value="C:chromatin"/>
    <property type="evidence" value="ECO:0007669"/>
    <property type="project" value="TreeGrafter"/>
</dbReference>
<keyword evidence="4" id="KW-0539">Nucleus</keyword>
<feature type="region of interest" description="Disordered" evidence="6">
    <location>
        <begin position="590"/>
        <end position="620"/>
    </location>
</feature>